<name>A0ABS9MKQ9_9FIRM</name>
<evidence type="ECO:0000313" key="1">
    <source>
        <dbReference type="EMBL" id="MCG4611396.1"/>
    </source>
</evidence>
<dbReference type="EMBL" id="JAKNHQ010000015">
    <property type="protein sequence ID" value="MCG4611396.1"/>
    <property type="molecule type" value="Genomic_DNA"/>
</dbReference>
<evidence type="ECO:0000313" key="2">
    <source>
        <dbReference type="Proteomes" id="UP001298681"/>
    </source>
</evidence>
<comment type="caution">
    <text evidence="1">The sequence shown here is derived from an EMBL/GenBank/DDBJ whole genome shotgun (WGS) entry which is preliminary data.</text>
</comment>
<keyword evidence="2" id="KW-1185">Reference proteome</keyword>
<keyword evidence="1" id="KW-0418">Kinase</keyword>
<keyword evidence="1" id="KW-0808">Transferase</keyword>
<organism evidence="1 2">
    <name type="scientific">Anaeromassilibacillus senegalensis</name>
    <dbReference type="NCBI Taxonomy" id="1673717"/>
    <lineage>
        <taxon>Bacteria</taxon>
        <taxon>Bacillati</taxon>
        <taxon>Bacillota</taxon>
        <taxon>Clostridia</taxon>
        <taxon>Eubacteriales</taxon>
        <taxon>Acutalibacteraceae</taxon>
        <taxon>Anaeromassilibacillus</taxon>
    </lineage>
</organism>
<accession>A0ABS9MKQ9</accession>
<reference evidence="1 2" key="1">
    <citation type="submission" date="2022-01" db="EMBL/GenBank/DDBJ databases">
        <title>Collection of gut derived symbiotic bacterial strains cultured from healthy donors.</title>
        <authorList>
            <person name="Lin H."/>
            <person name="Kohout C."/>
            <person name="Waligurski E."/>
            <person name="Pamer E.G."/>
        </authorList>
    </citation>
    <scope>NUCLEOTIDE SEQUENCE [LARGE SCALE GENOMIC DNA]</scope>
    <source>
        <strain evidence="1 2">DFI.7.58</strain>
    </source>
</reference>
<dbReference type="GO" id="GO:0016301">
    <property type="term" value="F:kinase activity"/>
    <property type="evidence" value="ECO:0007669"/>
    <property type="project" value="UniProtKB-KW"/>
</dbReference>
<sequence>MDTALAGGDFSLGANGLPRGISGEEELLQRAAIRLRVPLGRFAFQPTLGSRLYTLRPETEDKDANALAMAQEALRELPQVWVESAVCSGTEPLIARIQLAWEGGGAEIEVTCDGDI</sequence>
<dbReference type="RefSeq" id="WP_191521335.1">
    <property type="nucleotide sequence ID" value="NZ_JAKNHQ010000015.1"/>
</dbReference>
<protein>
    <submittedName>
        <fullName evidence="1">Histidine kinase</fullName>
    </submittedName>
</protein>
<dbReference type="Proteomes" id="UP001298681">
    <property type="component" value="Unassembled WGS sequence"/>
</dbReference>
<proteinExistence type="predicted"/>
<gene>
    <name evidence="1" type="ORF">L0P57_10705</name>
</gene>